<evidence type="ECO:0000313" key="1">
    <source>
        <dbReference type="EMBL" id="KAJ0034449.1"/>
    </source>
</evidence>
<sequence>MPILASGDSYMKQKKSPLPLNDVLLVPNLKKNLLSVSQLTTQFPINCEFSNVDFCVKEREAGQAMMTGKRKGDLYVLSTSPELYFSNRFKSATAEVWHQRLGHPQSSALQMLKNKGLIDVVGTTKSQHLCDSCHQGKLSRLPFSCSEHSSTSIFEKIHYDLWGPAPILSTSEFRYYACLVDDFSKYTWIIPLRQKSDFFNAYLTFEKYVARQFNKQIKIFHSE</sequence>
<reference evidence="2" key="1">
    <citation type="journal article" date="2023" name="G3 (Bethesda)">
        <title>Genome assembly and association tests identify interacting loci associated with vigor, precocity, and sex in interspecific pistachio rootstocks.</title>
        <authorList>
            <person name="Palmer W."/>
            <person name="Jacygrad E."/>
            <person name="Sagayaradj S."/>
            <person name="Cavanaugh K."/>
            <person name="Han R."/>
            <person name="Bertier L."/>
            <person name="Beede B."/>
            <person name="Kafkas S."/>
            <person name="Golino D."/>
            <person name="Preece J."/>
            <person name="Michelmore R."/>
        </authorList>
    </citation>
    <scope>NUCLEOTIDE SEQUENCE [LARGE SCALE GENOMIC DNA]</scope>
</reference>
<evidence type="ECO:0000313" key="2">
    <source>
        <dbReference type="Proteomes" id="UP001163603"/>
    </source>
</evidence>
<protein>
    <submittedName>
        <fullName evidence="1">Uncharacterized protein</fullName>
    </submittedName>
</protein>
<comment type="caution">
    <text evidence="1">The sequence shown here is derived from an EMBL/GenBank/DDBJ whole genome shotgun (WGS) entry which is preliminary data.</text>
</comment>
<proteinExistence type="predicted"/>
<organism evidence="1 2">
    <name type="scientific">Pistacia integerrima</name>
    <dbReference type="NCBI Taxonomy" id="434235"/>
    <lineage>
        <taxon>Eukaryota</taxon>
        <taxon>Viridiplantae</taxon>
        <taxon>Streptophyta</taxon>
        <taxon>Embryophyta</taxon>
        <taxon>Tracheophyta</taxon>
        <taxon>Spermatophyta</taxon>
        <taxon>Magnoliopsida</taxon>
        <taxon>eudicotyledons</taxon>
        <taxon>Gunneridae</taxon>
        <taxon>Pentapetalae</taxon>
        <taxon>rosids</taxon>
        <taxon>malvids</taxon>
        <taxon>Sapindales</taxon>
        <taxon>Anacardiaceae</taxon>
        <taxon>Pistacia</taxon>
    </lineage>
</organism>
<dbReference type="Proteomes" id="UP001163603">
    <property type="component" value="Chromosome 7"/>
</dbReference>
<accession>A0ACC0YEP8</accession>
<dbReference type="EMBL" id="CM047742">
    <property type="protein sequence ID" value="KAJ0034449.1"/>
    <property type="molecule type" value="Genomic_DNA"/>
</dbReference>
<gene>
    <name evidence="1" type="ORF">Pint_25956</name>
</gene>
<name>A0ACC0YEP8_9ROSI</name>
<keyword evidence="2" id="KW-1185">Reference proteome</keyword>